<dbReference type="SUPFAM" id="SSF51735">
    <property type="entry name" value="NAD(P)-binding Rossmann-fold domains"/>
    <property type="match status" value="1"/>
</dbReference>
<dbReference type="EMBL" id="BRXX01000103">
    <property type="protein sequence ID" value="GMH90217.1"/>
    <property type="molecule type" value="Genomic_DNA"/>
</dbReference>
<evidence type="ECO:0000313" key="5">
    <source>
        <dbReference type="Proteomes" id="UP001165160"/>
    </source>
</evidence>
<dbReference type="AlphaFoldDB" id="A0A9W7BMA2"/>
<evidence type="ECO:0000256" key="1">
    <source>
        <dbReference type="ARBA" id="ARBA00007637"/>
    </source>
</evidence>
<sequence>MPWKVPDGDGKRVCIGGGAGFIGSHIAKTLKASNWHVICVDWVQNEFMSDSDFCSEFILGDLRNLSVAIAATKDCSHVYNLAADMGGMGFIESNQSVLTYNNTSISMNMIEAARRCKATHFFYSSSACVYNEAKQEDTDNPGLIESDAWPARPQDMYGLEKLYSEEMALAYGKDFGIKVRIARFHNIYGPRGTWKGGREKAPAAFCRKAITSTNEVEIWGDGLQTRSFTFIDDCVEGVLRLMFSDCDVPVNLGTTEMVSMNEFMDIALSFEGKKLPIKHIDGPMGVRGRNSNNKLILSQLGWEPKIAIRDGLKQTYFWIKEQIEEEEKKGTDVTKFSASEVVVQTDESLELLS</sequence>
<keyword evidence="2" id="KW-0520">NAD</keyword>
<gene>
    <name evidence="4" type="ORF">TrVE_jg8125</name>
</gene>
<comment type="similarity">
    <text evidence="1">Belongs to the NAD(P)-dependent epimerase/dehydratase family.</text>
</comment>
<accession>A0A9W7BMA2</accession>
<comment type="caution">
    <text evidence="4">The sequence shown here is derived from an EMBL/GenBank/DDBJ whole genome shotgun (WGS) entry which is preliminary data.</text>
</comment>
<evidence type="ECO:0000313" key="4">
    <source>
        <dbReference type="EMBL" id="GMH90217.1"/>
    </source>
</evidence>
<feature type="domain" description="NAD-dependent epimerase/dehydratase" evidence="3">
    <location>
        <begin position="13"/>
        <end position="242"/>
    </location>
</feature>
<dbReference type="InterPro" id="IPR036291">
    <property type="entry name" value="NAD(P)-bd_dom_sf"/>
</dbReference>
<dbReference type="Gene3D" id="3.90.25.10">
    <property type="entry name" value="UDP-galactose 4-epimerase, domain 1"/>
    <property type="match status" value="1"/>
</dbReference>
<proteinExistence type="inferred from homology"/>
<dbReference type="PANTHER" id="PTHR43574">
    <property type="entry name" value="EPIMERASE-RELATED"/>
    <property type="match status" value="1"/>
</dbReference>
<evidence type="ECO:0000256" key="2">
    <source>
        <dbReference type="ARBA" id="ARBA00023027"/>
    </source>
</evidence>
<reference evidence="5" key="1">
    <citation type="journal article" date="2023" name="Commun. Biol.">
        <title>Genome analysis of Parmales, the sister group of diatoms, reveals the evolutionary specialization of diatoms from phago-mixotrophs to photoautotrophs.</title>
        <authorList>
            <person name="Ban H."/>
            <person name="Sato S."/>
            <person name="Yoshikawa S."/>
            <person name="Yamada K."/>
            <person name="Nakamura Y."/>
            <person name="Ichinomiya M."/>
            <person name="Sato N."/>
            <person name="Blanc-Mathieu R."/>
            <person name="Endo H."/>
            <person name="Kuwata A."/>
            <person name="Ogata H."/>
        </authorList>
    </citation>
    <scope>NUCLEOTIDE SEQUENCE [LARGE SCALE GENOMIC DNA]</scope>
    <source>
        <strain evidence="5">NIES 3699</strain>
    </source>
</reference>
<evidence type="ECO:0000259" key="3">
    <source>
        <dbReference type="Pfam" id="PF01370"/>
    </source>
</evidence>
<dbReference type="Proteomes" id="UP001165160">
    <property type="component" value="Unassembled WGS sequence"/>
</dbReference>
<protein>
    <recommendedName>
        <fullName evidence="3">NAD-dependent epimerase/dehydratase domain-containing protein</fullName>
    </recommendedName>
</protein>
<dbReference type="Pfam" id="PF01370">
    <property type="entry name" value="Epimerase"/>
    <property type="match status" value="1"/>
</dbReference>
<keyword evidence="5" id="KW-1185">Reference proteome</keyword>
<organism evidence="4 5">
    <name type="scientific">Triparma verrucosa</name>
    <dbReference type="NCBI Taxonomy" id="1606542"/>
    <lineage>
        <taxon>Eukaryota</taxon>
        <taxon>Sar</taxon>
        <taxon>Stramenopiles</taxon>
        <taxon>Ochrophyta</taxon>
        <taxon>Bolidophyceae</taxon>
        <taxon>Parmales</taxon>
        <taxon>Triparmaceae</taxon>
        <taxon>Triparma</taxon>
    </lineage>
</organism>
<dbReference type="Gene3D" id="3.40.50.720">
    <property type="entry name" value="NAD(P)-binding Rossmann-like Domain"/>
    <property type="match status" value="1"/>
</dbReference>
<dbReference type="InterPro" id="IPR001509">
    <property type="entry name" value="Epimerase_deHydtase"/>
</dbReference>
<name>A0A9W7BMA2_9STRA</name>